<evidence type="ECO:0000313" key="3">
    <source>
        <dbReference type="Proteomes" id="UP001589707"/>
    </source>
</evidence>
<evidence type="ECO:0000313" key="2">
    <source>
        <dbReference type="EMBL" id="MFB9775511.1"/>
    </source>
</evidence>
<sequence>MRHLAYLAAVVLAVAGLIVLLTGGSAAIALGLIIISMMITLWPREMDRRR</sequence>
<dbReference type="EMBL" id="JBHMAU010000028">
    <property type="protein sequence ID" value="MFB9775511.1"/>
    <property type="molecule type" value="Genomic_DNA"/>
</dbReference>
<keyword evidence="1" id="KW-0812">Transmembrane</keyword>
<organism evidence="2 3">
    <name type="scientific">Brevibacterium otitidis</name>
    <dbReference type="NCBI Taxonomy" id="53364"/>
    <lineage>
        <taxon>Bacteria</taxon>
        <taxon>Bacillati</taxon>
        <taxon>Actinomycetota</taxon>
        <taxon>Actinomycetes</taxon>
        <taxon>Micrococcales</taxon>
        <taxon>Brevibacteriaceae</taxon>
        <taxon>Brevibacterium</taxon>
    </lineage>
</organism>
<keyword evidence="1" id="KW-0472">Membrane</keyword>
<dbReference type="Proteomes" id="UP001589707">
    <property type="component" value="Unassembled WGS sequence"/>
</dbReference>
<feature type="transmembrane region" description="Helical" evidence="1">
    <location>
        <begin position="6"/>
        <end position="39"/>
    </location>
</feature>
<keyword evidence="1" id="KW-1133">Transmembrane helix</keyword>
<proteinExistence type="predicted"/>
<accession>A0ABV5WZ97</accession>
<comment type="caution">
    <text evidence="2">The sequence shown here is derived from an EMBL/GenBank/DDBJ whole genome shotgun (WGS) entry which is preliminary data.</text>
</comment>
<gene>
    <name evidence="2" type="ORF">ACFFN1_03655</name>
</gene>
<protein>
    <submittedName>
        <fullName evidence="2">Uncharacterized protein</fullName>
    </submittedName>
</protein>
<keyword evidence="3" id="KW-1185">Reference proteome</keyword>
<name>A0ABV5WZ97_9MICO</name>
<dbReference type="RefSeq" id="WP_376838708.1">
    <property type="nucleotide sequence ID" value="NZ_JBHMAU010000028.1"/>
</dbReference>
<reference evidence="2 3" key="1">
    <citation type="submission" date="2024-09" db="EMBL/GenBank/DDBJ databases">
        <authorList>
            <person name="Sun Q."/>
            <person name="Mori K."/>
        </authorList>
    </citation>
    <scope>NUCLEOTIDE SEQUENCE [LARGE SCALE GENOMIC DNA]</scope>
    <source>
        <strain evidence="2 3">JCM 11683</strain>
    </source>
</reference>
<evidence type="ECO:0000256" key="1">
    <source>
        <dbReference type="SAM" id="Phobius"/>
    </source>
</evidence>